<dbReference type="EMBL" id="RJLM01000023">
    <property type="protein sequence ID" value="RWX52886.1"/>
    <property type="molecule type" value="Genomic_DNA"/>
</dbReference>
<gene>
    <name evidence="1" type="ORF">EDI28_24810</name>
</gene>
<dbReference type="Proteomes" id="UP000287563">
    <property type="component" value="Unassembled WGS sequence"/>
</dbReference>
<proteinExistence type="predicted"/>
<dbReference type="InterPro" id="IPR045384">
    <property type="entry name" value="DUF6527"/>
</dbReference>
<evidence type="ECO:0000313" key="1">
    <source>
        <dbReference type="EMBL" id="RWX52886.1"/>
    </source>
</evidence>
<reference evidence="1 2" key="1">
    <citation type="submission" date="2018-11" db="EMBL/GenBank/DDBJ databases">
        <title>Photobacterium sp. BEI247 sp. nov., a marine bacterium isolated from Yongle Blue Hole in the South China Sea.</title>
        <authorList>
            <person name="Wang X."/>
        </authorList>
    </citation>
    <scope>NUCLEOTIDE SEQUENCE [LARGE SCALE GENOMIC DNA]</scope>
    <source>
        <strain evidence="2">BEI247</strain>
    </source>
</reference>
<dbReference type="Pfam" id="PF20137">
    <property type="entry name" value="BubE"/>
    <property type="match status" value="1"/>
</dbReference>
<evidence type="ECO:0000313" key="2">
    <source>
        <dbReference type="Proteomes" id="UP000287563"/>
    </source>
</evidence>
<dbReference type="AlphaFoldDB" id="A0A444JII8"/>
<organism evidence="1 2">
    <name type="scientific">Photobacterium chitinilyticum</name>
    <dbReference type="NCBI Taxonomy" id="2485123"/>
    <lineage>
        <taxon>Bacteria</taxon>
        <taxon>Pseudomonadati</taxon>
        <taxon>Pseudomonadota</taxon>
        <taxon>Gammaproteobacteria</taxon>
        <taxon>Vibrionales</taxon>
        <taxon>Vibrionaceae</taxon>
        <taxon>Photobacterium</taxon>
    </lineage>
</organism>
<name>A0A444JII8_9GAMM</name>
<sequence>MKIMQHKFVEYIPEDIEQGTLYISMQYATAVHKCSCGCGEEVVTPFSPTDWKLLFDGDSISLNPSIGNWGFACKSHYFIKNSQVIWCKQWSNQQIACGKKHDLKNKSDYYTSNSATESPKLLKKFWSKVITFFKE</sequence>
<dbReference type="OrthoDB" id="3788717at2"/>
<comment type="caution">
    <text evidence="1">The sequence shown here is derived from an EMBL/GenBank/DDBJ whole genome shotgun (WGS) entry which is preliminary data.</text>
</comment>
<accession>A0A444JII8</accession>
<protein>
    <submittedName>
        <fullName evidence="1">Uncharacterized protein</fullName>
    </submittedName>
</protein>
<keyword evidence="2" id="KW-1185">Reference proteome</keyword>